<protein>
    <submittedName>
        <fullName evidence="2">DegV family protein</fullName>
    </submittedName>
</protein>
<sequence>MKIAYITDSTIVLPDALAQHPDIHIVPLYVVKGDQPYKDGIEVDAKTVYEWIDAGERVSTSQPAIGDFVTLYEKLKEEYDMGIAIHLSSDLSGTYSASVQGAEIAEFKLLAFDSRAGIYTMGLMFEELIERVERGDALEDVEAYMKKRVEDVRIELTLQNLTQMQKGGRISKSKALIGNMLQLKPVLRFEDGLIVPYQTVRTYKKAQAHLFEVLRAAIESGECQDVSIFHGNVPELAEEWKKQLGDTIPIRVDTLAPLLGAHTGSGSIGISYLKAKS</sequence>
<evidence type="ECO:0000313" key="3">
    <source>
        <dbReference type="Proteomes" id="UP001219957"/>
    </source>
</evidence>
<dbReference type="PANTHER" id="PTHR33434">
    <property type="entry name" value="DEGV DOMAIN-CONTAINING PROTEIN DR_1986-RELATED"/>
    <property type="match status" value="1"/>
</dbReference>
<evidence type="ECO:0000313" key="2">
    <source>
        <dbReference type="EMBL" id="WED55951.1"/>
    </source>
</evidence>
<keyword evidence="1" id="KW-0446">Lipid-binding</keyword>
<dbReference type="Gene3D" id="3.30.1180.10">
    <property type="match status" value="1"/>
</dbReference>
<dbReference type="PROSITE" id="PS51482">
    <property type="entry name" value="DEGV"/>
    <property type="match status" value="1"/>
</dbReference>
<dbReference type="InterPro" id="IPR050270">
    <property type="entry name" value="DegV_domain_contain"/>
</dbReference>
<organism evidence="2 3">
    <name type="scientific">Exiguobacterium profundum</name>
    <dbReference type="NCBI Taxonomy" id="307643"/>
    <lineage>
        <taxon>Bacteria</taxon>
        <taxon>Bacillati</taxon>
        <taxon>Bacillota</taxon>
        <taxon>Bacilli</taxon>
        <taxon>Bacillales</taxon>
        <taxon>Bacillales Family XII. Incertae Sedis</taxon>
        <taxon>Exiguobacterium</taxon>
    </lineage>
</organism>
<evidence type="ECO:0000256" key="1">
    <source>
        <dbReference type="ARBA" id="ARBA00023121"/>
    </source>
</evidence>
<dbReference type="InterPro" id="IPR043168">
    <property type="entry name" value="DegV_C"/>
</dbReference>
<name>A0ABY8B440_9BACL</name>
<dbReference type="SUPFAM" id="SSF82549">
    <property type="entry name" value="DAK1/DegV-like"/>
    <property type="match status" value="1"/>
</dbReference>
<dbReference type="InterPro" id="IPR003797">
    <property type="entry name" value="DegV"/>
</dbReference>
<reference evidence="2 3" key="1">
    <citation type="submission" date="2022-10" db="EMBL/GenBank/DDBJ databases">
        <title>Complete genome sequence of Exiguobacterium profundum TSS-3 isolated from an extremely saline-alkaline spring located in Ixtapa, Chiapas-Mexico.</title>
        <authorList>
            <person name="Rincon-Rosales R."/>
            <person name="Rogel M.A."/>
            <person name="Rincon-Molina C.I."/>
            <person name="Guerrero G."/>
            <person name="Manzano-Gomez L.A."/>
            <person name="Lopez-Lopez A."/>
            <person name="Rincon Molina F.A."/>
            <person name="Martinez-Romero E."/>
        </authorList>
    </citation>
    <scope>NUCLEOTIDE SEQUENCE [LARGE SCALE GENOMIC DNA]</scope>
    <source>
        <strain evidence="2 3">TSS-3</strain>
    </source>
</reference>
<dbReference type="Pfam" id="PF02645">
    <property type="entry name" value="DegV"/>
    <property type="match status" value="1"/>
</dbReference>
<dbReference type="NCBIfam" id="TIGR00762">
    <property type="entry name" value="DegV"/>
    <property type="match status" value="1"/>
</dbReference>
<gene>
    <name evidence="2" type="ORF">OE059_03575</name>
</gene>
<accession>A0ABY8B440</accession>
<dbReference type="EMBL" id="CP109617">
    <property type="protein sequence ID" value="WED55951.1"/>
    <property type="molecule type" value="Genomic_DNA"/>
</dbReference>
<dbReference type="Proteomes" id="UP001219957">
    <property type="component" value="Chromosome"/>
</dbReference>
<proteinExistence type="predicted"/>
<dbReference type="PANTHER" id="PTHR33434:SF2">
    <property type="entry name" value="FATTY ACID-BINDING PROTEIN TM_1468"/>
    <property type="match status" value="1"/>
</dbReference>
<dbReference type="RefSeq" id="WP_214683725.1">
    <property type="nucleotide sequence ID" value="NZ_CP109617.1"/>
</dbReference>
<keyword evidence="3" id="KW-1185">Reference proteome</keyword>
<dbReference type="Gene3D" id="3.40.50.10170">
    <property type="match status" value="1"/>
</dbReference>